<comment type="caution">
    <text evidence="1">The sequence shown here is derived from an EMBL/GenBank/DDBJ whole genome shotgun (WGS) entry which is preliminary data.</text>
</comment>
<proteinExistence type="predicted"/>
<evidence type="ECO:0000313" key="2">
    <source>
        <dbReference type="Proteomes" id="UP001218188"/>
    </source>
</evidence>
<dbReference type="EMBL" id="JARJCM010000060">
    <property type="protein sequence ID" value="KAJ7034023.1"/>
    <property type="molecule type" value="Genomic_DNA"/>
</dbReference>
<dbReference type="AlphaFoldDB" id="A0AAD6SXA2"/>
<reference evidence="1" key="1">
    <citation type="submission" date="2023-03" db="EMBL/GenBank/DDBJ databases">
        <title>Massive genome expansion in bonnet fungi (Mycena s.s.) driven by repeated elements and novel gene families across ecological guilds.</title>
        <authorList>
            <consortium name="Lawrence Berkeley National Laboratory"/>
            <person name="Harder C.B."/>
            <person name="Miyauchi S."/>
            <person name="Viragh M."/>
            <person name="Kuo A."/>
            <person name="Thoen E."/>
            <person name="Andreopoulos B."/>
            <person name="Lu D."/>
            <person name="Skrede I."/>
            <person name="Drula E."/>
            <person name="Henrissat B."/>
            <person name="Morin E."/>
            <person name="Kohler A."/>
            <person name="Barry K."/>
            <person name="LaButti K."/>
            <person name="Morin E."/>
            <person name="Salamov A."/>
            <person name="Lipzen A."/>
            <person name="Mereny Z."/>
            <person name="Hegedus B."/>
            <person name="Baldrian P."/>
            <person name="Stursova M."/>
            <person name="Weitz H."/>
            <person name="Taylor A."/>
            <person name="Grigoriev I.V."/>
            <person name="Nagy L.G."/>
            <person name="Martin F."/>
            <person name="Kauserud H."/>
        </authorList>
    </citation>
    <scope>NUCLEOTIDE SEQUENCE</scope>
    <source>
        <strain evidence="1">CBHHK200</strain>
    </source>
</reference>
<gene>
    <name evidence="1" type="ORF">C8F04DRAFT_600360</name>
</gene>
<sequence>MPDPISVTTTFITLATFIKDLLDLGQSIKHSIDMNNVFVSELTKDVLSTLATLQELTVGQERAFEAPQLLHALANLKAEMLYVLSKTERLAPSDGTGLRRLSSKFKAWVKRDDIEAAIQNLKELVNKCYIWFTAFSVARTEYATLSLENSTIAYNIENSARLHRLEAMIAQLLLGTQFGNTVMQRTAETITSDLSHESLEWKYLSAQTMRLIGSLQRLTATNIFHSETSLWDPAEALEITFLQPASAIQVLQVVLGMVIETQDGDNVFSVKDLVEDLITLGAYLSMLGMQSEVCFHASFSRSASIPSATNIHTSTILPCRQACKESASVTFCCRSHQKWTIAPFY</sequence>
<name>A0AAD6SXA2_9AGAR</name>
<accession>A0AAD6SXA2</accession>
<dbReference type="Proteomes" id="UP001218188">
    <property type="component" value="Unassembled WGS sequence"/>
</dbReference>
<keyword evidence="2" id="KW-1185">Reference proteome</keyword>
<organism evidence="1 2">
    <name type="scientific">Mycena alexandri</name>
    <dbReference type="NCBI Taxonomy" id="1745969"/>
    <lineage>
        <taxon>Eukaryota</taxon>
        <taxon>Fungi</taxon>
        <taxon>Dikarya</taxon>
        <taxon>Basidiomycota</taxon>
        <taxon>Agaricomycotina</taxon>
        <taxon>Agaricomycetes</taxon>
        <taxon>Agaricomycetidae</taxon>
        <taxon>Agaricales</taxon>
        <taxon>Marasmiineae</taxon>
        <taxon>Mycenaceae</taxon>
        <taxon>Mycena</taxon>
    </lineage>
</organism>
<protein>
    <submittedName>
        <fullName evidence="1">Uncharacterized protein</fullName>
    </submittedName>
</protein>
<evidence type="ECO:0000313" key="1">
    <source>
        <dbReference type="EMBL" id="KAJ7034023.1"/>
    </source>
</evidence>